<organism evidence="2 3">
    <name type="scientific">Sphingobacterium anhuiense</name>
    <dbReference type="NCBI Taxonomy" id="493780"/>
    <lineage>
        <taxon>Bacteria</taxon>
        <taxon>Pseudomonadati</taxon>
        <taxon>Bacteroidota</taxon>
        <taxon>Sphingobacteriia</taxon>
        <taxon>Sphingobacteriales</taxon>
        <taxon>Sphingobacteriaceae</taxon>
        <taxon>Sphingobacterium</taxon>
    </lineage>
</organism>
<accession>A0ABW5Z157</accession>
<comment type="caution">
    <text evidence="2">The sequence shown here is derived from an EMBL/GenBank/DDBJ whole genome shotgun (WGS) entry which is preliminary data.</text>
</comment>
<gene>
    <name evidence="2" type="primary">mtrB</name>
    <name evidence="2" type="ORF">ACFS6I_16825</name>
</gene>
<dbReference type="Pfam" id="PF02081">
    <property type="entry name" value="TrpBP"/>
    <property type="match status" value="1"/>
</dbReference>
<proteinExistence type="predicted"/>
<reference evidence="3" key="1">
    <citation type="journal article" date="2019" name="Int. J. Syst. Evol. Microbiol.">
        <title>The Global Catalogue of Microorganisms (GCM) 10K type strain sequencing project: providing services to taxonomists for standard genome sequencing and annotation.</title>
        <authorList>
            <consortium name="The Broad Institute Genomics Platform"/>
            <consortium name="The Broad Institute Genome Sequencing Center for Infectious Disease"/>
            <person name="Wu L."/>
            <person name="Ma J."/>
        </authorList>
    </citation>
    <scope>NUCLEOTIDE SEQUENCE [LARGE SCALE GENOMIC DNA]</scope>
    <source>
        <strain evidence="3">KCTC 22209</strain>
    </source>
</reference>
<protein>
    <submittedName>
        <fullName evidence="2">Trp RNA-binding attenuation protein MtrB</fullName>
    </submittedName>
</protein>
<dbReference type="RefSeq" id="WP_380922300.1">
    <property type="nucleotide sequence ID" value="NZ_JBHUPE010000006.1"/>
</dbReference>
<evidence type="ECO:0000313" key="2">
    <source>
        <dbReference type="EMBL" id="MFD2905597.1"/>
    </source>
</evidence>
<dbReference type="SUPFAM" id="SSF51219">
    <property type="entry name" value="TRAP-like"/>
    <property type="match status" value="1"/>
</dbReference>
<dbReference type="Proteomes" id="UP001597509">
    <property type="component" value="Unassembled WGS sequence"/>
</dbReference>
<keyword evidence="3" id="KW-1185">Reference proteome</keyword>
<name>A0ABW5Z157_9SPHI</name>
<evidence type="ECO:0000313" key="3">
    <source>
        <dbReference type="Proteomes" id="UP001597509"/>
    </source>
</evidence>
<dbReference type="InterPro" id="IPR023558">
    <property type="entry name" value="Trp_RNA-bd_attenuator_dom"/>
</dbReference>
<sequence>METKFHIQYHAKYGRVLIAGFIQPSGTIKIKGKAFTIVKAFLFTTNS</sequence>
<dbReference type="InterPro" id="IPR016031">
    <property type="entry name" value="Trp_RNA-bd_attenuator-like_dom"/>
</dbReference>
<evidence type="ECO:0000259" key="1">
    <source>
        <dbReference type="Pfam" id="PF02081"/>
    </source>
</evidence>
<feature type="domain" description="Tryptophan RNA-binding attenuator protein" evidence="1">
    <location>
        <begin position="2"/>
        <end position="38"/>
    </location>
</feature>
<dbReference type="EMBL" id="JBHUPE010000006">
    <property type="protein sequence ID" value="MFD2905597.1"/>
    <property type="molecule type" value="Genomic_DNA"/>
</dbReference>